<dbReference type="PROSITE" id="PS51352">
    <property type="entry name" value="THIOREDOXIN_2"/>
    <property type="match status" value="1"/>
</dbReference>
<evidence type="ECO:0000259" key="2">
    <source>
        <dbReference type="PROSITE" id="PS51352"/>
    </source>
</evidence>
<dbReference type="InterPro" id="IPR048069">
    <property type="entry name" value="Thylak_slr1796"/>
</dbReference>
<feature type="signal peptide" evidence="1">
    <location>
        <begin position="1"/>
        <end position="20"/>
    </location>
</feature>
<organism evidence="3">
    <name type="scientific">Oscillatoriales cyanobacterium SpSt-418</name>
    <dbReference type="NCBI Taxonomy" id="2282169"/>
    <lineage>
        <taxon>Bacteria</taxon>
        <taxon>Bacillati</taxon>
        <taxon>Cyanobacteriota</taxon>
        <taxon>Cyanophyceae</taxon>
        <taxon>Oscillatoriophycideae</taxon>
        <taxon>Oscillatoriales</taxon>
    </lineage>
</organism>
<dbReference type="NCBIfam" id="NF038096">
    <property type="entry name" value="thylak_slr1796"/>
    <property type="match status" value="1"/>
</dbReference>
<dbReference type="Gene3D" id="3.40.30.10">
    <property type="entry name" value="Glutaredoxin"/>
    <property type="match status" value="1"/>
</dbReference>
<sequence length="176" mass="19586">MVAIAVLICWASLGVPGAIAGLNDDRFEGDIFALFAGNGSLVPPRVSLAEALQRDRPTLLVFYIDDSSDCKQYSTVVSQLQGFYGRVTDFLAIRVDSLPVKANYAPDEAGYYYNGFVPQTVLFDAKGKVVLNEIGNISFEQVDDKFRQLFDLLPRNESVELKRRLVNEINTELVKE</sequence>
<dbReference type="AlphaFoldDB" id="A0A7C3PM53"/>
<accession>A0A7C3PM53</accession>
<dbReference type="InterPro" id="IPR013766">
    <property type="entry name" value="Thioredoxin_domain"/>
</dbReference>
<name>A0A7C3PM53_9CYAN</name>
<reference evidence="3" key="1">
    <citation type="journal article" date="2020" name="mSystems">
        <title>Genome- and Community-Level Interaction Insights into Carbon Utilization and Element Cycling Functions of Hydrothermarchaeota in Hydrothermal Sediment.</title>
        <authorList>
            <person name="Zhou Z."/>
            <person name="Liu Y."/>
            <person name="Xu W."/>
            <person name="Pan J."/>
            <person name="Luo Z.H."/>
            <person name="Li M."/>
        </authorList>
    </citation>
    <scope>NUCLEOTIDE SEQUENCE [LARGE SCALE GENOMIC DNA]</scope>
    <source>
        <strain evidence="3">SpSt-418</strain>
    </source>
</reference>
<feature type="domain" description="Thioredoxin" evidence="2">
    <location>
        <begin position="11"/>
        <end position="151"/>
    </location>
</feature>
<dbReference type="EMBL" id="DSRU01000410">
    <property type="protein sequence ID" value="HFN01461.1"/>
    <property type="molecule type" value="Genomic_DNA"/>
</dbReference>
<protein>
    <submittedName>
        <fullName evidence="3">Thioredoxin family protein</fullName>
    </submittedName>
</protein>
<dbReference type="SUPFAM" id="SSF52833">
    <property type="entry name" value="Thioredoxin-like"/>
    <property type="match status" value="1"/>
</dbReference>
<gene>
    <name evidence="3" type="ORF">ENR64_27685</name>
</gene>
<evidence type="ECO:0000256" key="1">
    <source>
        <dbReference type="SAM" id="SignalP"/>
    </source>
</evidence>
<comment type="caution">
    <text evidence="3">The sequence shown here is derived from an EMBL/GenBank/DDBJ whole genome shotgun (WGS) entry which is preliminary data.</text>
</comment>
<evidence type="ECO:0000313" key="3">
    <source>
        <dbReference type="EMBL" id="HFN01461.1"/>
    </source>
</evidence>
<feature type="chain" id="PRO_5027609769" evidence="1">
    <location>
        <begin position="21"/>
        <end position="176"/>
    </location>
</feature>
<dbReference type="InterPro" id="IPR036249">
    <property type="entry name" value="Thioredoxin-like_sf"/>
</dbReference>
<proteinExistence type="predicted"/>
<keyword evidence="1" id="KW-0732">Signal</keyword>